<protein>
    <submittedName>
        <fullName evidence="1">Uncharacterized protein</fullName>
    </submittedName>
</protein>
<organism evidence="1 2">
    <name type="scientific">Lasiosphaeria miniovina</name>
    <dbReference type="NCBI Taxonomy" id="1954250"/>
    <lineage>
        <taxon>Eukaryota</taxon>
        <taxon>Fungi</taxon>
        <taxon>Dikarya</taxon>
        <taxon>Ascomycota</taxon>
        <taxon>Pezizomycotina</taxon>
        <taxon>Sordariomycetes</taxon>
        <taxon>Sordariomycetidae</taxon>
        <taxon>Sordariales</taxon>
        <taxon>Lasiosphaeriaceae</taxon>
        <taxon>Lasiosphaeria</taxon>
    </lineage>
</organism>
<evidence type="ECO:0000313" key="2">
    <source>
        <dbReference type="Proteomes" id="UP001172101"/>
    </source>
</evidence>
<reference evidence="1" key="1">
    <citation type="submission" date="2023-06" db="EMBL/GenBank/DDBJ databases">
        <title>Genome-scale phylogeny and comparative genomics of the fungal order Sordariales.</title>
        <authorList>
            <consortium name="Lawrence Berkeley National Laboratory"/>
            <person name="Hensen N."/>
            <person name="Bonometti L."/>
            <person name="Westerberg I."/>
            <person name="Brannstrom I.O."/>
            <person name="Guillou S."/>
            <person name="Cros-Aarteil S."/>
            <person name="Calhoun S."/>
            <person name="Haridas S."/>
            <person name="Kuo A."/>
            <person name="Mondo S."/>
            <person name="Pangilinan J."/>
            <person name="Riley R."/>
            <person name="LaButti K."/>
            <person name="Andreopoulos B."/>
            <person name="Lipzen A."/>
            <person name="Chen C."/>
            <person name="Yanf M."/>
            <person name="Daum C."/>
            <person name="Ng V."/>
            <person name="Clum A."/>
            <person name="Steindorff A."/>
            <person name="Ohm R."/>
            <person name="Martin F."/>
            <person name="Silar P."/>
            <person name="Natvig D."/>
            <person name="Lalanne C."/>
            <person name="Gautier V."/>
            <person name="Ament-velasquez S.L."/>
            <person name="Kruys A."/>
            <person name="Hutchinson M.I."/>
            <person name="Powell A.J."/>
            <person name="Barry K."/>
            <person name="Miller A.N."/>
            <person name="Grigoriev I.V."/>
            <person name="Debuchy R."/>
            <person name="Gladieux P."/>
            <person name="Thoren M.H."/>
            <person name="Johannesson H."/>
        </authorList>
    </citation>
    <scope>NUCLEOTIDE SEQUENCE</scope>
    <source>
        <strain evidence="1">SMH2392-1A</strain>
    </source>
</reference>
<dbReference type="AlphaFoldDB" id="A0AA40A4Q5"/>
<dbReference type="RefSeq" id="XP_060292445.1">
    <property type="nucleotide sequence ID" value="XM_060434782.1"/>
</dbReference>
<sequence>MLVIITTTMIDGRTGSMHGNSGGDTDHDCQQPVNQFLSPIPGTRTWAAKDSASVPVPGYREGKGGLALATWLNLGAKWERVEWTLLLVPRLKPKSRGKILQARSAGRHLPVLHRMAGLASVCPVSLTYLSVFLTVCRRQVGPTCNTRLEGGGVVRERHGKHGKHGKDEVMDGCLDECSKPDRPPVPDRPVDLQSVESLSGHWPVALQGGRIVHRPIGQGACLMASFFSGLVW</sequence>
<dbReference type="GeneID" id="85318052"/>
<keyword evidence="2" id="KW-1185">Reference proteome</keyword>
<name>A0AA40A4Q5_9PEZI</name>
<evidence type="ECO:0000313" key="1">
    <source>
        <dbReference type="EMBL" id="KAK0709141.1"/>
    </source>
</evidence>
<proteinExistence type="predicted"/>
<comment type="caution">
    <text evidence="1">The sequence shown here is derived from an EMBL/GenBank/DDBJ whole genome shotgun (WGS) entry which is preliminary data.</text>
</comment>
<dbReference type="Proteomes" id="UP001172101">
    <property type="component" value="Unassembled WGS sequence"/>
</dbReference>
<gene>
    <name evidence="1" type="ORF">B0T26DRAFT_395802</name>
</gene>
<dbReference type="EMBL" id="JAUIRO010000006">
    <property type="protein sequence ID" value="KAK0709141.1"/>
    <property type="molecule type" value="Genomic_DNA"/>
</dbReference>
<accession>A0AA40A4Q5</accession>